<evidence type="ECO:0000256" key="4">
    <source>
        <dbReference type="ARBA" id="ARBA00022490"/>
    </source>
</evidence>
<evidence type="ECO:0000256" key="5">
    <source>
        <dbReference type="ARBA" id="ARBA00022618"/>
    </source>
</evidence>
<evidence type="ECO:0000256" key="10">
    <source>
        <dbReference type="SAM" id="MobiDB-lite"/>
    </source>
</evidence>
<reference evidence="11 12" key="1">
    <citation type="submission" date="2019-07" db="EMBL/GenBank/DDBJ databases">
        <title>Rhodococcus cavernicolus sp. nov., isolated from a cave.</title>
        <authorList>
            <person name="Lee S.D."/>
        </authorList>
    </citation>
    <scope>NUCLEOTIDE SEQUENCE [LARGE SCALE GENOMIC DNA]</scope>
    <source>
        <strain evidence="11 12">C1-24</strain>
    </source>
</reference>
<keyword evidence="12" id="KW-1185">Reference proteome</keyword>
<evidence type="ECO:0000313" key="11">
    <source>
        <dbReference type="EMBL" id="KAA0019465.1"/>
    </source>
</evidence>
<comment type="similarity">
    <text evidence="2">Belongs to the DivIVA family.</text>
</comment>
<evidence type="ECO:0000256" key="9">
    <source>
        <dbReference type="SAM" id="Coils"/>
    </source>
</evidence>
<evidence type="ECO:0000313" key="12">
    <source>
        <dbReference type="Proteomes" id="UP000322244"/>
    </source>
</evidence>
<evidence type="ECO:0000256" key="1">
    <source>
        <dbReference type="ARBA" id="ARBA00004496"/>
    </source>
</evidence>
<dbReference type="Proteomes" id="UP000322244">
    <property type="component" value="Unassembled WGS sequence"/>
</dbReference>
<gene>
    <name evidence="11" type="ORF">FOY51_22740</name>
</gene>
<evidence type="ECO:0000256" key="7">
    <source>
        <dbReference type="ARBA" id="ARBA00023306"/>
    </source>
</evidence>
<dbReference type="GO" id="GO:0051301">
    <property type="term" value="P:cell division"/>
    <property type="evidence" value="ECO:0007669"/>
    <property type="project" value="UniProtKB-KW"/>
</dbReference>
<feature type="region of interest" description="Disordered" evidence="10">
    <location>
        <begin position="1"/>
        <end position="31"/>
    </location>
</feature>
<keyword evidence="5" id="KW-0132">Cell division</keyword>
<evidence type="ECO:0000256" key="3">
    <source>
        <dbReference type="ARBA" id="ARBA00018787"/>
    </source>
</evidence>
<dbReference type="NCBIfam" id="TIGR03544">
    <property type="entry name" value="DivI1A_domain"/>
    <property type="match status" value="1"/>
</dbReference>
<organism evidence="11 12">
    <name type="scientific">Antrihabitans cavernicola</name>
    <dbReference type="NCBI Taxonomy" id="2495913"/>
    <lineage>
        <taxon>Bacteria</taxon>
        <taxon>Bacillati</taxon>
        <taxon>Actinomycetota</taxon>
        <taxon>Actinomycetes</taxon>
        <taxon>Mycobacteriales</taxon>
        <taxon>Nocardiaceae</taxon>
        <taxon>Antrihabitans</taxon>
    </lineage>
</organism>
<dbReference type="Pfam" id="PF05103">
    <property type="entry name" value="DivIVA"/>
    <property type="match status" value="1"/>
</dbReference>
<dbReference type="AlphaFoldDB" id="A0A5A7S3K2"/>
<protein>
    <recommendedName>
        <fullName evidence="3">Cell wall synthesis protein Wag31</fullName>
    </recommendedName>
    <alternativeName>
        <fullName evidence="8">Antigen 84</fullName>
    </alternativeName>
</protein>
<keyword evidence="4" id="KW-0963">Cytoplasm</keyword>
<keyword evidence="7" id="KW-0131">Cell cycle</keyword>
<dbReference type="Gene3D" id="6.10.250.660">
    <property type="match status" value="1"/>
</dbReference>
<keyword evidence="6 9" id="KW-0175">Coiled coil</keyword>
<dbReference type="EMBL" id="VLNY01000015">
    <property type="protein sequence ID" value="KAA0019465.1"/>
    <property type="molecule type" value="Genomic_DNA"/>
</dbReference>
<dbReference type="PANTHER" id="PTHR35794:SF2">
    <property type="entry name" value="CELL DIVISION PROTEIN DIVIVA"/>
    <property type="match status" value="1"/>
</dbReference>
<feature type="coiled-coil region" evidence="9">
    <location>
        <begin position="106"/>
        <end position="165"/>
    </location>
</feature>
<accession>A0A5A7S3K2</accession>
<dbReference type="PANTHER" id="PTHR35794">
    <property type="entry name" value="CELL DIVISION PROTEIN DIVIVA"/>
    <property type="match status" value="1"/>
</dbReference>
<feature type="compositionally biased region" description="Basic and acidic residues" evidence="10">
    <location>
        <begin position="21"/>
        <end position="31"/>
    </location>
</feature>
<comment type="subcellular location">
    <subcellularLocation>
        <location evidence="1">Cytoplasm</location>
    </subcellularLocation>
</comment>
<sequence>MRLAGHGRPRRRRTHSSGSARTRDSPREVRIRSTDRDHCRRGDLMGLTPSDIRSATFKRASVGRRGYDEADVDIVIHHIASDYATLYDAHEALRRQLHTAVASTTQVALIDENSRLTARVQELENDVRGSDEHSSRQWKDLQKQLAALQRENDELKAEAEKDLLGVSSRAVNLLSQAQLSADNTIDEAEQYARDLVVTAREQYRDILLRAQEAGQAQVNGAAGIGDYSQPISEIEYVRTYAQVAHAQLMAVLETLATEVDKLGSLPQLGPGTSGSLSAKELLAKARPVTDISERRAEVTAGVNA</sequence>
<dbReference type="OrthoDB" id="4210347at2"/>
<comment type="caution">
    <text evidence="11">The sequence shown here is derived from an EMBL/GenBank/DDBJ whole genome shotgun (WGS) entry which is preliminary data.</text>
</comment>
<dbReference type="InterPro" id="IPR019933">
    <property type="entry name" value="DivIVA_domain"/>
</dbReference>
<proteinExistence type="inferred from homology"/>
<dbReference type="InterPro" id="IPR007793">
    <property type="entry name" value="DivIVA_fam"/>
</dbReference>
<evidence type="ECO:0000256" key="2">
    <source>
        <dbReference type="ARBA" id="ARBA00009008"/>
    </source>
</evidence>
<feature type="compositionally biased region" description="Basic residues" evidence="10">
    <location>
        <begin position="1"/>
        <end position="15"/>
    </location>
</feature>
<evidence type="ECO:0000256" key="8">
    <source>
        <dbReference type="ARBA" id="ARBA00031737"/>
    </source>
</evidence>
<name>A0A5A7S3K2_9NOCA</name>
<evidence type="ECO:0000256" key="6">
    <source>
        <dbReference type="ARBA" id="ARBA00023054"/>
    </source>
</evidence>
<dbReference type="GO" id="GO:0005737">
    <property type="term" value="C:cytoplasm"/>
    <property type="evidence" value="ECO:0007669"/>
    <property type="project" value="UniProtKB-SubCell"/>
</dbReference>